<evidence type="ECO:0000313" key="1">
    <source>
        <dbReference type="EMBL" id="LAB06961.1"/>
    </source>
</evidence>
<proteinExistence type="predicted"/>
<sequence>MWWTCTEAKKYWTRIHMWLEKMIKKDLKPETFLLGILPESYNKELKYLIINVLRAARIVFAQNWKNEKIPMDVEIIKKIMECAEMSRLTMAIREQEEKDYY</sequence>
<name>A0A2D4KE11_9SAUR</name>
<dbReference type="EMBL" id="IACL01049415">
    <property type="protein sequence ID" value="LAB06961.1"/>
    <property type="molecule type" value="Transcribed_RNA"/>
</dbReference>
<accession>A0A2D4KE11</accession>
<dbReference type="AlphaFoldDB" id="A0A2D4KE11"/>
<protein>
    <submittedName>
        <fullName evidence="1">Uncharacterized protein</fullName>
    </submittedName>
</protein>
<reference evidence="1" key="1">
    <citation type="submission" date="2017-07" db="EMBL/GenBank/DDBJ databases">
        <authorList>
            <person name="Mikheyev A."/>
            <person name="Grau M."/>
        </authorList>
    </citation>
    <scope>NUCLEOTIDE SEQUENCE</scope>
    <source>
        <tissue evidence="1">Venom_gland</tissue>
    </source>
</reference>
<organism evidence="1">
    <name type="scientific">Micrurus paraensis</name>
    <dbReference type="NCBI Taxonomy" id="1970185"/>
    <lineage>
        <taxon>Eukaryota</taxon>
        <taxon>Metazoa</taxon>
        <taxon>Chordata</taxon>
        <taxon>Craniata</taxon>
        <taxon>Vertebrata</taxon>
        <taxon>Euteleostomi</taxon>
        <taxon>Lepidosauria</taxon>
        <taxon>Squamata</taxon>
        <taxon>Bifurcata</taxon>
        <taxon>Unidentata</taxon>
        <taxon>Episquamata</taxon>
        <taxon>Toxicofera</taxon>
        <taxon>Serpentes</taxon>
        <taxon>Colubroidea</taxon>
        <taxon>Elapidae</taxon>
        <taxon>Elapinae</taxon>
        <taxon>Micrurus</taxon>
    </lineage>
</organism>
<reference evidence="1" key="2">
    <citation type="submission" date="2017-11" db="EMBL/GenBank/DDBJ databases">
        <title>Coralsnake Venomics: Analyses of Venom Gland Transcriptomes and Proteomes of Six Brazilian Taxa.</title>
        <authorList>
            <person name="Aird S.D."/>
            <person name="Jorge da Silva N."/>
            <person name="Qiu L."/>
            <person name="Villar-Briones A."/>
            <person name="Aparecida-Saddi V."/>
            <person name="Campos-Telles M.P."/>
            <person name="Grau M."/>
            <person name="Mikheyev A.S."/>
        </authorList>
    </citation>
    <scope>NUCLEOTIDE SEQUENCE</scope>
    <source>
        <tissue evidence="1">Venom_gland</tissue>
    </source>
</reference>